<dbReference type="GO" id="GO:0016491">
    <property type="term" value="F:oxidoreductase activity"/>
    <property type="evidence" value="ECO:0007669"/>
    <property type="project" value="InterPro"/>
</dbReference>
<protein>
    <recommendedName>
        <fullName evidence="1">ER-bound oxygenase mpaB/mpaB'/Rubber oxygenase catalytic domain-containing protein</fullName>
    </recommendedName>
</protein>
<comment type="caution">
    <text evidence="2">The sequence shown here is derived from an EMBL/GenBank/DDBJ whole genome shotgun (WGS) entry which is preliminary data.</text>
</comment>
<reference evidence="2" key="2">
    <citation type="submission" date="2020-09" db="EMBL/GenBank/DDBJ databases">
        <authorList>
            <person name="Sun Q."/>
            <person name="Zhou Y."/>
        </authorList>
    </citation>
    <scope>NUCLEOTIDE SEQUENCE</scope>
    <source>
        <strain evidence="2">CGMCC 1.16067</strain>
    </source>
</reference>
<accession>A0A917F5Q4</accession>
<name>A0A917F5Q4_9ACTN</name>
<organism evidence="2 3">
    <name type="scientific">Marmoricola endophyticus</name>
    <dbReference type="NCBI Taxonomy" id="2040280"/>
    <lineage>
        <taxon>Bacteria</taxon>
        <taxon>Bacillati</taxon>
        <taxon>Actinomycetota</taxon>
        <taxon>Actinomycetes</taxon>
        <taxon>Propionibacteriales</taxon>
        <taxon>Nocardioidaceae</taxon>
        <taxon>Marmoricola</taxon>
    </lineage>
</organism>
<gene>
    <name evidence="2" type="ORF">GCM10011519_27960</name>
</gene>
<evidence type="ECO:0000313" key="3">
    <source>
        <dbReference type="Proteomes" id="UP000649179"/>
    </source>
</evidence>
<dbReference type="EMBL" id="BMKQ01000001">
    <property type="protein sequence ID" value="GGF52390.1"/>
    <property type="molecule type" value="Genomic_DNA"/>
</dbReference>
<dbReference type="InterPro" id="IPR018713">
    <property type="entry name" value="MPAB/Lcp_cat_dom"/>
</dbReference>
<dbReference type="Pfam" id="PF09995">
    <property type="entry name" value="MPAB_Lcp_cat"/>
    <property type="match status" value="1"/>
</dbReference>
<evidence type="ECO:0000259" key="1">
    <source>
        <dbReference type="Pfam" id="PF09995"/>
    </source>
</evidence>
<feature type="domain" description="ER-bound oxygenase mpaB/mpaB'/Rubber oxygenase catalytic" evidence="1">
    <location>
        <begin position="19"/>
        <end position="254"/>
    </location>
</feature>
<dbReference type="PANTHER" id="PTHR36151:SF3">
    <property type="entry name" value="ER-BOUND OXYGENASE MPAB_MPAB'_RUBBER OXYGENASE CATALYTIC DOMAIN-CONTAINING PROTEIN"/>
    <property type="match status" value="1"/>
</dbReference>
<dbReference type="PANTHER" id="PTHR36151">
    <property type="entry name" value="BLR2777 PROTEIN"/>
    <property type="match status" value="1"/>
</dbReference>
<proteinExistence type="predicted"/>
<evidence type="ECO:0000313" key="2">
    <source>
        <dbReference type="EMBL" id="GGF52390.1"/>
    </source>
</evidence>
<dbReference type="AlphaFoldDB" id="A0A917F5Q4"/>
<keyword evidence="3" id="KW-1185">Reference proteome</keyword>
<dbReference type="Proteomes" id="UP000649179">
    <property type="component" value="Unassembled WGS sequence"/>
</dbReference>
<sequence length="342" mass="37873">MIATPAADHGFFGPGSVTWRVWSHPVSVNVGFMRSVVIQHLDPFLAASVDASGQVEARTALRYDRTMEYFAQVAFGDAETALRMSEILVRIHSRAVGTEPVTGRPFDANDPDSQLWIHVTAWHSILYCYEVFGPGRLSAIDEAAYWQQCAIAAELQTIDPRDVPRTRAGVRAYFEDYRPRLVTTEPALRLMDFLLDLQSHLLPQVLPGPLPRIGNALVRHATIATMPRWMRPLVGVEQSPAVDAAAIAATRTAMSALKRDPRRMLEVLDRLTPRTTPILAPALMGTPSANPVTYTPTEARRVFGHEQTPREMYDDILAARRAGEGPAPYTHGHTDELLSFTG</sequence>
<reference evidence="2" key="1">
    <citation type="journal article" date="2014" name="Int. J. Syst. Evol. Microbiol.">
        <title>Complete genome sequence of Corynebacterium casei LMG S-19264T (=DSM 44701T), isolated from a smear-ripened cheese.</title>
        <authorList>
            <consortium name="US DOE Joint Genome Institute (JGI-PGF)"/>
            <person name="Walter F."/>
            <person name="Albersmeier A."/>
            <person name="Kalinowski J."/>
            <person name="Ruckert C."/>
        </authorList>
    </citation>
    <scope>NUCLEOTIDE SEQUENCE</scope>
    <source>
        <strain evidence="2">CGMCC 1.16067</strain>
    </source>
</reference>